<feature type="domain" description="Ice-binding protein C-terminal" evidence="2">
    <location>
        <begin position="151"/>
        <end position="174"/>
    </location>
</feature>
<sequence length="181" mass="19211">MHRTKLLLLVPMLVGYMSSASAVGPGYLGNLSGNTYSIGHTFSALAHDSPFVDTYIFDIAPQSVTVGTTVTINLDMPFFPRPQFELLNMSIKFTDATGATIYDTDNQSNAADYTLAVSATLPAALGYKFVVAGDVTGNLGGSYGGVLQALPVPEPETHTMVLAGLCLIGTIWRRCKNAAWA</sequence>
<dbReference type="RefSeq" id="WP_090829579.1">
    <property type="nucleotide sequence ID" value="NZ_FOBH01000018.1"/>
</dbReference>
<keyword evidence="4" id="KW-1185">Reference proteome</keyword>
<feature type="chain" id="PRO_5011451519" evidence="1">
    <location>
        <begin position="23"/>
        <end position="181"/>
    </location>
</feature>
<dbReference type="NCBIfam" id="NF038126">
    <property type="entry name" value="PEP_CTERM_FxDxF"/>
    <property type="match status" value="1"/>
</dbReference>
<dbReference type="OrthoDB" id="6399769at2"/>
<dbReference type="InterPro" id="IPR013424">
    <property type="entry name" value="Ice-binding_C"/>
</dbReference>
<organism evidence="3 4">
    <name type="scientific">Nitrosovibrio tenuis</name>
    <dbReference type="NCBI Taxonomy" id="1233"/>
    <lineage>
        <taxon>Bacteria</taxon>
        <taxon>Pseudomonadati</taxon>
        <taxon>Pseudomonadota</taxon>
        <taxon>Betaproteobacteria</taxon>
        <taxon>Nitrosomonadales</taxon>
        <taxon>Nitrosomonadaceae</taxon>
        <taxon>Nitrosovibrio</taxon>
    </lineage>
</organism>
<evidence type="ECO:0000313" key="4">
    <source>
        <dbReference type="Proteomes" id="UP000198620"/>
    </source>
</evidence>
<dbReference type="EMBL" id="FOBH01000018">
    <property type="protein sequence ID" value="SEL61254.1"/>
    <property type="molecule type" value="Genomic_DNA"/>
</dbReference>
<evidence type="ECO:0000313" key="3">
    <source>
        <dbReference type="EMBL" id="SEL61254.1"/>
    </source>
</evidence>
<dbReference type="Proteomes" id="UP000198620">
    <property type="component" value="Unassembled WGS sequence"/>
</dbReference>
<evidence type="ECO:0000259" key="2">
    <source>
        <dbReference type="Pfam" id="PF07589"/>
    </source>
</evidence>
<name>A0A1H7RN63_9PROT</name>
<keyword evidence="1" id="KW-0732">Signal</keyword>
<proteinExistence type="predicted"/>
<protein>
    <submittedName>
        <fullName evidence="3">PEP-CTERM motif-containing protein</fullName>
    </submittedName>
</protein>
<dbReference type="AlphaFoldDB" id="A0A1H7RN63"/>
<evidence type="ECO:0000256" key="1">
    <source>
        <dbReference type="SAM" id="SignalP"/>
    </source>
</evidence>
<gene>
    <name evidence="3" type="ORF">SAMN05216387_11818</name>
</gene>
<accession>A0A1H7RN63</accession>
<feature type="signal peptide" evidence="1">
    <location>
        <begin position="1"/>
        <end position="22"/>
    </location>
</feature>
<reference evidence="3 4" key="1">
    <citation type="submission" date="2016-10" db="EMBL/GenBank/DDBJ databases">
        <authorList>
            <person name="de Groot N.N."/>
        </authorList>
    </citation>
    <scope>NUCLEOTIDE SEQUENCE [LARGE SCALE GENOMIC DNA]</scope>
    <source>
        <strain evidence="3 4">Nv1</strain>
    </source>
</reference>
<dbReference type="Pfam" id="PF07589">
    <property type="entry name" value="PEP-CTERM"/>
    <property type="match status" value="1"/>
</dbReference>